<dbReference type="SUPFAM" id="SSF47473">
    <property type="entry name" value="EF-hand"/>
    <property type="match status" value="1"/>
</dbReference>
<evidence type="ECO:0000313" key="2">
    <source>
        <dbReference type="EMBL" id="GFR70160.1"/>
    </source>
</evidence>
<dbReference type="GO" id="GO:0005509">
    <property type="term" value="F:calcium ion binding"/>
    <property type="evidence" value="ECO:0007669"/>
    <property type="project" value="InterPro"/>
</dbReference>
<proteinExistence type="predicted"/>
<keyword evidence="3" id="KW-1185">Reference proteome</keyword>
<dbReference type="EMBL" id="BMAT01011303">
    <property type="protein sequence ID" value="GFR70160.1"/>
    <property type="molecule type" value="Genomic_DNA"/>
</dbReference>
<sequence length="136" mass="15786">MATFDALRKRTKQLSERIVKLTGVEQSIAMNVIMYAKNLTPPSNPDVIDKVVFIAQLCTRFGMSSMFLIDIIFESLKVKGCAYMKLEEYVRMVCVFLTTDIEVKIDFVFRCYDIQRDGYLDFKEIYTLLTVSRSYS</sequence>
<dbReference type="Gene3D" id="1.10.238.10">
    <property type="entry name" value="EF-hand"/>
    <property type="match status" value="1"/>
</dbReference>
<organism evidence="2 3">
    <name type="scientific">Elysia marginata</name>
    <dbReference type="NCBI Taxonomy" id="1093978"/>
    <lineage>
        <taxon>Eukaryota</taxon>
        <taxon>Metazoa</taxon>
        <taxon>Spiralia</taxon>
        <taxon>Lophotrochozoa</taxon>
        <taxon>Mollusca</taxon>
        <taxon>Gastropoda</taxon>
        <taxon>Heterobranchia</taxon>
        <taxon>Euthyneura</taxon>
        <taxon>Panpulmonata</taxon>
        <taxon>Sacoglossa</taxon>
        <taxon>Placobranchoidea</taxon>
        <taxon>Plakobranchidae</taxon>
        <taxon>Elysia</taxon>
    </lineage>
</organism>
<comment type="caution">
    <text evidence="2">The sequence shown here is derived from an EMBL/GenBank/DDBJ whole genome shotgun (WGS) entry which is preliminary data.</text>
</comment>
<gene>
    <name evidence="2" type="ORF">ElyMa_005646800</name>
</gene>
<reference evidence="2 3" key="1">
    <citation type="journal article" date="2021" name="Elife">
        <title>Chloroplast acquisition without the gene transfer in kleptoplastic sea slugs, Plakobranchus ocellatus.</title>
        <authorList>
            <person name="Maeda T."/>
            <person name="Takahashi S."/>
            <person name="Yoshida T."/>
            <person name="Shimamura S."/>
            <person name="Takaki Y."/>
            <person name="Nagai Y."/>
            <person name="Toyoda A."/>
            <person name="Suzuki Y."/>
            <person name="Arimoto A."/>
            <person name="Ishii H."/>
            <person name="Satoh N."/>
            <person name="Nishiyama T."/>
            <person name="Hasebe M."/>
            <person name="Maruyama T."/>
            <person name="Minagawa J."/>
            <person name="Obokata J."/>
            <person name="Shigenobu S."/>
        </authorList>
    </citation>
    <scope>NUCLEOTIDE SEQUENCE [LARGE SCALE GENOMIC DNA]</scope>
</reference>
<accession>A0AAV4FCS5</accession>
<dbReference type="PROSITE" id="PS50222">
    <property type="entry name" value="EF_HAND_2"/>
    <property type="match status" value="1"/>
</dbReference>
<dbReference type="InterPro" id="IPR011992">
    <property type="entry name" value="EF-hand-dom_pair"/>
</dbReference>
<dbReference type="Proteomes" id="UP000762676">
    <property type="component" value="Unassembled WGS sequence"/>
</dbReference>
<dbReference type="InterPro" id="IPR002048">
    <property type="entry name" value="EF_hand_dom"/>
</dbReference>
<evidence type="ECO:0000313" key="3">
    <source>
        <dbReference type="Proteomes" id="UP000762676"/>
    </source>
</evidence>
<protein>
    <submittedName>
        <fullName evidence="2">EF-hand calcium-binding domain-containing protein 1</fullName>
    </submittedName>
</protein>
<evidence type="ECO:0000259" key="1">
    <source>
        <dbReference type="PROSITE" id="PS50222"/>
    </source>
</evidence>
<dbReference type="AlphaFoldDB" id="A0AAV4FCS5"/>
<name>A0AAV4FCS5_9GAST</name>
<feature type="domain" description="EF-hand" evidence="1">
    <location>
        <begin position="100"/>
        <end position="135"/>
    </location>
</feature>